<evidence type="ECO:0008006" key="4">
    <source>
        <dbReference type="Google" id="ProtNLM"/>
    </source>
</evidence>
<keyword evidence="1" id="KW-0732">Signal</keyword>
<accession>A0A132PT70</accession>
<dbReference type="PROSITE" id="PS51257">
    <property type="entry name" value="PROKAR_LIPOPROTEIN"/>
    <property type="match status" value="1"/>
</dbReference>
<evidence type="ECO:0000313" key="2">
    <source>
        <dbReference type="EMBL" id="KWX25505.1"/>
    </source>
</evidence>
<reference evidence="2 3" key="1">
    <citation type="submission" date="2015-07" db="EMBL/GenBank/DDBJ databases">
        <title>A draft genome sequence of Mycobacterium wolinskyi.</title>
        <authorList>
            <person name="de Man T.J."/>
            <person name="Perry K.A."/>
            <person name="Coulliette A.D."/>
            <person name="Jensen B."/>
            <person name="Toney N.C."/>
            <person name="Limbago B.M."/>
            <person name="Noble-Wang J."/>
        </authorList>
    </citation>
    <scope>NUCLEOTIDE SEQUENCE [LARGE SCALE GENOMIC DNA]</scope>
    <source>
        <strain evidence="2 3">CDC_01</strain>
    </source>
</reference>
<gene>
    <name evidence="2" type="ORF">AFM11_04480</name>
</gene>
<feature type="chain" id="PRO_5038597133" description="Protein PS1" evidence="1">
    <location>
        <begin position="26"/>
        <end position="203"/>
    </location>
</feature>
<sequence>MNAKLMKRTGAVAAALAISGAAAVACSQAEDATKDTLSSASSAASSAVDAGTSAVESGASSASSAVSSAIGGAPSTINAPGVGEVTLDGPTAEAYAKAGGEATLGLPTAQPEKVGDGTVQAFANGTIYSSPSTGAHVVQGEILRVYTENGGPAGQLGFPTTDEAETAGGPDVANGGWISEFQHGTITWLNHGDGTFAETITPK</sequence>
<proteinExistence type="predicted"/>
<organism evidence="2 3">
    <name type="scientific">Mycolicibacterium wolinskyi</name>
    <dbReference type="NCBI Taxonomy" id="59750"/>
    <lineage>
        <taxon>Bacteria</taxon>
        <taxon>Bacillati</taxon>
        <taxon>Actinomycetota</taxon>
        <taxon>Actinomycetes</taxon>
        <taxon>Mycobacteriales</taxon>
        <taxon>Mycobacteriaceae</taxon>
        <taxon>Mycolicibacterium</taxon>
    </lineage>
</organism>
<comment type="caution">
    <text evidence="2">The sequence shown here is derived from an EMBL/GenBank/DDBJ whole genome shotgun (WGS) entry which is preliminary data.</text>
</comment>
<dbReference type="RefSeq" id="WP_067844513.1">
    <property type="nucleotide sequence ID" value="NZ_LGTW01000002.1"/>
</dbReference>
<feature type="signal peptide" evidence="1">
    <location>
        <begin position="1"/>
        <end position="25"/>
    </location>
</feature>
<dbReference type="Pfam" id="PF08310">
    <property type="entry name" value="LGFP"/>
    <property type="match status" value="2"/>
</dbReference>
<keyword evidence="3" id="KW-1185">Reference proteome</keyword>
<dbReference type="Proteomes" id="UP000070612">
    <property type="component" value="Unassembled WGS sequence"/>
</dbReference>
<name>A0A132PT70_9MYCO</name>
<dbReference type="InterPro" id="IPR013207">
    <property type="entry name" value="LGFP"/>
</dbReference>
<dbReference type="EMBL" id="LGTW01000002">
    <property type="protein sequence ID" value="KWX25505.1"/>
    <property type="molecule type" value="Genomic_DNA"/>
</dbReference>
<dbReference type="STRING" id="59750.AWC31_20670"/>
<dbReference type="AlphaFoldDB" id="A0A132PT70"/>
<protein>
    <recommendedName>
        <fullName evidence="4">Protein PS1</fullName>
    </recommendedName>
</protein>
<dbReference type="PATRIC" id="fig|59750.3.peg.2774"/>
<evidence type="ECO:0000313" key="3">
    <source>
        <dbReference type="Proteomes" id="UP000070612"/>
    </source>
</evidence>
<evidence type="ECO:0000256" key="1">
    <source>
        <dbReference type="SAM" id="SignalP"/>
    </source>
</evidence>